<dbReference type="PANTHER" id="PTHR21496">
    <property type="entry name" value="FERREDOXIN-RELATED"/>
    <property type="match status" value="1"/>
</dbReference>
<accession>A0A7S8IZV1</accession>
<dbReference type="InterPro" id="IPR005025">
    <property type="entry name" value="FMN_Rdtase-like_dom"/>
</dbReference>
<dbReference type="Pfam" id="PF03358">
    <property type="entry name" value="FMN_red"/>
    <property type="match status" value="1"/>
</dbReference>
<dbReference type="AlphaFoldDB" id="A0A7S8IZV1"/>
<evidence type="ECO:0000256" key="2">
    <source>
        <dbReference type="ARBA" id="ARBA00022723"/>
    </source>
</evidence>
<dbReference type="GO" id="GO:0051537">
    <property type="term" value="F:2 iron, 2 sulfur cluster binding"/>
    <property type="evidence" value="ECO:0007669"/>
    <property type="project" value="UniProtKB-KW"/>
</dbReference>
<proteinExistence type="predicted"/>
<dbReference type="GO" id="GO:0016491">
    <property type="term" value="F:oxidoreductase activity"/>
    <property type="evidence" value="ECO:0007669"/>
    <property type="project" value="InterPro"/>
</dbReference>
<dbReference type="Pfam" id="PF00355">
    <property type="entry name" value="Rieske"/>
    <property type="match status" value="1"/>
</dbReference>
<evidence type="ECO:0000256" key="1">
    <source>
        <dbReference type="ARBA" id="ARBA00022714"/>
    </source>
</evidence>
<evidence type="ECO:0000256" key="3">
    <source>
        <dbReference type="ARBA" id="ARBA00023004"/>
    </source>
</evidence>
<sequence length="368" mass="41267">MPDAEWTDVGSVEELKRKPLQTISFGKTTIALTYKDGAFTAISGFCNHVGGPLGEGTLDGDYVVCPWHYWKFHHRTGHGESGYEQDQVPVYSTKVEDGRVYVDLSSATKRRKQAHKPHPLGRLVLRQAGPIRVVGISTTAMTLEHPRFSGSDALLEAALDHARHELQLETQYIKLRELAFRPCEGYYSKSAKACTWPCSITQMDPTDQLDRVYEAIVHWADVILIATPIRWGNASSLYYKMIERMNCIQNQETIANRHLLKNKVAAFIIMGGQDNVQGVAGQLMTFFAEVGCQFPQFPFIAHSRGWSAEDMERNVLEVQNSRELREGAQELVTRAADMARLMVEGQVPEHPLARGGRKAHQLDSELTG</sequence>
<dbReference type="Proteomes" id="UP000593737">
    <property type="component" value="Chromosome"/>
</dbReference>
<dbReference type="PANTHER" id="PTHR21496:SF23">
    <property type="entry name" value="3-PHENYLPROPIONATE_CINNAMIC ACID DIOXYGENASE FERREDOXIN SUBUNIT"/>
    <property type="match status" value="1"/>
</dbReference>
<dbReference type="PROSITE" id="PS51296">
    <property type="entry name" value="RIESKE"/>
    <property type="match status" value="1"/>
</dbReference>
<organism evidence="6 7">
    <name type="scientific">Candidatus Nitrospira kreftii</name>
    <dbReference type="NCBI Taxonomy" id="2652173"/>
    <lineage>
        <taxon>Bacteria</taxon>
        <taxon>Pseudomonadati</taxon>
        <taxon>Nitrospirota</taxon>
        <taxon>Nitrospiria</taxon>
        <taxon>Nitrospirales</taxon>
        <taxon>Nitrospiraceae</taxon>
        <taxon>Nitrospira</taxon>
    </lineage>
</organism>
<dbReference type="EMBL" id="CP047423">
    <property type="protein sequence ID" value="QPD05552.1"/>
    <property type="molecule type" value="Genomic_DNA"/>
</dbReference>
<dbReference type="CDD" id="cd03467">
    <property type="entry name" value="Rieske"/>
    <property type="match status" value="1"/>
</dbReference>
<keyword evidence="4" id="KW-0411">Iron-sulfur</keyword>
<evidence type="ECO:0000256" key="4">
    <source>
        <dbReference type="ARBA" id="ARBA00023014"/>
    </source>
</evidence>
<dbReference type="InterPro" id="IPR029039">
    <property type="entry name" value="Flavoprotein-like_sf"/>
</dbReference>
<gene>
    <name evidence="6" type="ORF">Nkreftii_003326</name>
</gene>
<dbReference type="SUPFAM" id="SSF50022">
    <property type="entry name" value="ISP domain"/>
    <property type="match status" value="1"/>
</dbReference>
<reference evidence="6 7" key="1">
    <citation type="journal article" date="2020" name="ISME J.">
        <title>Enrichment and physiological characterization of a novel comammox Nitrospira indicates ammonium inhibition of complete nitrification.</title>
        <authorList>
            <person name="Sakoula D."/>
            <person name="Koch H."/>
            <person name="Frank J."/>
            <person name="Jetten M.S.M."/>
            <person name="van Kessel M.A.H.J."/>
            <person name="Lucker S."/>
        </authorList>
    </citation>
    <scope>NUCLEOTIDE SEQUENCE [LARGE SCALE GENOMIC DNA]</scope>
    <source>
        <strain evidence="6">Comreactor17</strain>
    </source>
</reference>
<dbReference type="KEGG" id="nkf:Nkreftii_003326"/>
<keyword evidence="1" id="KW-0001">2Fe-2S</keyword>
<dbReference type="SUPFAM" id="SSF52218">
    <property type="entry name" value="Flavoproteins"/>
    <property type="match status" value="1"/>
</dbReference>
<dbReference type="InterPro" id="IPR036922">
    <property type="entry name" value="Rieske_2Fe-2S_sf"/>
</dbReference>
<evidence type="ECO:0000259" key="5">
    <source>
        <dbReference type="PROSITE" id="PS51296"/>
    </source>
</evidence>
<keyword evidence="3" id="KW-0408">Iron</keyword>
<dbReference type="GO" id="GO:0046872">
    <property type="term" value="F:metal ion binding"/>
    <property type="evidence" value="ECO:0007669"/>
    <property type="project" value="UniProtKB-KW"/>
</dbReference>
<protein>
    <submittedName>
        <fullName evidence="6">(2Fe-2S)-binding protein</fullName>
    </submittedName>
</protein>
<evidence type="ECO:0000313" key="7">
    <source>
        <dbReference type="Proteomes" id="UP000593737"/>
    </source>
</evidence>
<dbReference type="InterPro" id="IPR017941">
    <property type="entry name" value="Rieske_2Fe-2S"/>
</dbReference>
<dbReference type="Gene3D" id="3.40.50.360">
    <property type="match status" value="1"/>
</dbReference>
<evidence type="ECO:0000313" key="6">
    <source>
        <dbReference type="EMBL" id="QPD05552.1"/>
    </source>
</evidence>
<keyword evidence="2" id="KW-0479">Metal-binding</keyword>
<dbReference type="Gene3D" id="2.102.10.10">
    <property type="entry name" value="Rieske [2Fe-2S] iron-sulphur domain"/>
    <property type="match status" value="1"/>
</dbReference>
<name>A0A7S8IZV1_9BACT</name>
<feature type="domain" description="Rieske" evidence="5">
    <location>
        <begin position="6"/>
        <end position="102"/>
    </location>
</feature>